<name>A0AAR5NZD2_DENPD</name>
<feature type="transmembrane region" description="Helical" evidence="7">
    <location>
        <begin position="54"/>
        <end position="74"/>
    </location>
</feature>
<evidence type="ECO:0000313" key="9">
    <source>
        <dbReference type="Proteomes" id="UP000019118"/>
    </source>
</evidence>
<dbReference type="EnsemblMetazoa" id="XM_019898606.1">
    <property type="protein sequence ID" value="XP_019754165.1"/>
    <property type="gene ID" value="LOC109533312"/>
</dbReference>
<evidence type="ECO:0000256" key="4">
    <source>
        <dbReference type="ARBA" id="ARBA00022989"/>
    </source>
</evidence>
<dbReference type="GO" id="GO:0016020">
    <property type="term" value="C:membrane"/>
    <property type="evidence" value="ECO:0007669"/>
    <property type="project" value="UniProtKB-SubCell"/>
</dbReference>
<comment type="similarity">
    <text evidence="2 7">Belongs to the peroxisomal membrane protein PXMP2/4 family.</text>
</comment>
<dbReference type="RefSeq" id="XP_019754165.1">
    <property type="nucleotide sequence ID" value="XM_019898606.2"/>
</dbReference>
<evidence type="ECO:0000313" key="8">
    <source>
        <dbReference type="EnsemblMetazoa" id="XP_019754165.1"/>
    </source>
</evidence>
<dbReference type="PANTHER" id="PTHR11266">
    <property type="entry name" value="PEROXISOMAL MEMBRANE PROTEIN 2, PXMP2 MPV17"/>
    <property type="match status" value="1"/>
</dbReference>
<dbReference type="GO" id="GO:0005739">
    <property type="term" value="C:mitochondrion"/>
    <property type="evidence" value="ECO:0007669"/>
    <property type="project" value="TreeGrafter"/>
</dbReference>
<keyword evidence="3 7" id="KW-0812">Transmembrane</keyword>
<evidence type="ECO:0000256" key="2">
    <source>
        <dbReference type="ARBA" id="ARBA00006824"/>
    </source>
</evidence>
<feature type="transmembrane region" description="Helical" evidence="7">
    <location>
        <begin position="94"/>
        <end position="114"/>
    </location>
</feature>
<dbReference type="GeneID" id="109533312"/>
<dbReference type="PANTHER" id="PTHR11266:SF17">
    <property type="entry name" value="PROTEIN MPV17"/>
    <property type="match status" value="1"/>
</dbReference>
<organism evidence="8 9">
    <name type="scientific">Dendroctonus ponderosae</name>
    <name type="common">Mountain pine beetle</name>
    <dbReference type="NCBI Taxonomy" id="77166"/>
    <lineage>
        <taxon>Eukaryota</taxon>
        <taxon>Metazoa</taxon>
        <taxon>Ecdysozoa</taxon>
        <taxon>Arthropoda</taxon>
        <taxon>Hexapoda</taxon>
        <taxon>Insecta</taxon>
        <taxon>Pterygota</taxon>
        <taxon>Neoptera</taxon>
        <taxon>Endopterygota</taxon>
        <taxon>Coleoptera</taxon>
        <taxon>Polyphaga</taxon>
        <taxon>Cucujiformia</taxon>
        <taxon>Curculionidae</taxon>
        <taxon>Scolytinae</taxon>
        <taxon>Dendroctonus</taxon>
    </lineage>
</organism>
<protein>
    <recommendedName>
        <fullName evidence="6">Mitochondrial inner membrane protein Mpv17</fullName>
    </recommendedName>
</protein>
<comment type="subcellular location">
    <subcellularLocation>
        <location evidence="1">Membrane</location>
        <topology evidence="1">Multi-pass membrane protein</topology>
    </subcellularLocation>
</comment>
<evidence type="ECO:0000256" key="3">
    <source>
        <dbReference type="ARBA" id="ARBA00022692"/>
    </source>
</evidence>
<evidence type="ECO:0000256" key="7">
    <source>
        <dbReference type="RuleBase" id="RU363053"/>
    </source>
</evidence>
<keyword evidence="4 7" id="KW-1133">Transmembrane helix</keyword>
<dbReference type="Pfam" id="PF04117">
    <property type="entry name" value="Mpv17_PMP22"/>
    <property type="match status" value="1"/>
</dbReference>
<dbReference type="Proteomes" id="UP000019118">
    <property type="component" value="Unassembled WGS sequence"/>
</dbReference>
<reference evidence="8" key="2">
    <citation type="submission" date="2024-08" db="UniProtKB">
        <authorList>
            <consortium name="EnsemblMetazoa"/>
        </authorList>
    </citation>
    <scope>IDENTIFICATION</scope>
</reference>
<dbReference type="GO" id="GO:1901858">
    <property type="term" value="P:regulation of mitochondrial DNA metabolic process"/>
    <property type="evidence" value="ECO:0007669"/>
    <property type="project" value="TreeGrafter"/>
</dbReference>
<dbReference type="AlphaFoldDB" id="A0AAR5NZD2"/>
<dbReference type="KEGG" id="dpa:109533312"/>
<evidence type="ECO:0000256" key="6">
    <source>
        <dbReference type="ARBA" id="ARBA00049743"/>
    </source>
</evidence>
<sequence>MSLSRKYNQLLNKNFLLVQSIQTSILMATGDALSQELMEKKGWKNYQARRTAEFAFLGCFLVGPALTGWYKILARHLGQKTNLSTTLLKVAADQLIFAPVFLGIFISCVGLLHGQNENQIRKTMEKKYWDILFSNWAVWPVVQGGNFYFVPLKYQVLVVQSVAVFWNTYLSWKTENDD</sequence>
<proteinExistence type="inferred from homology"/>
<dbReference type="GO" id="GO:0015267">
    <property type="term" value="F:channel activity"/>
    <property type="evidence" value="ECO:0007669"/>
    <property type="project" value="TreeGrafter"/>
</dbReference>
<dbReference type="InterPro" id="IPR007248">
    <property type="entry name" value="Mpv17_PMP22"/>
</dbReference>
<reference evidence="9" key="1">
    <citation type="journal article" date="2013" name="Genome Biol.">
        <title>Draft genome of the mountain pine beetle, Dendroctonus ponderosae Hopkins, a major forest pest.</title>
        <authorList>
            <person name="Keeling C.I."/>
            <person name="Yuen M.M."/>
            <person name="Liao N.Y."/>
            <person name="Docking T.R."/>
            <person name="Chan S.K."/>
            <person name="Taylor G.A."/>
            <person name="Palmquist D.L."/>
            <person name="Jackman S.D."/>
            <person name="Nguyen A."/>
            <person name="Li M."/>
            <person name="Henderson H."/>
            <person name="Janes J.K."/>
            <person name="Zhao Y."/>
            <person name="Pandoh P."/>
            <person name="Moore R."/>
            <person name="Sperling F.A."/>
            <person name="Huber D.P."/>
            <person name="Birol I."/>
            <person name="Jones S.J."/>
            <person name="Bohlmann J."/>
        </authorList>
    </citation>
    <scope>NUCLEOTIDE SEQUENCE</scope>
</reference>
<accession>A0AAR5NZD2</accession>
<keyword evidence="9" id="KW-1185">Reference proteome</keyword>
<keyword evidence="5 7" id="KW-0472">Membrane</keyword>
<evidence type="ECO:0000256" key="1">
    <source>
        <dbReference type="ARBA" id="ARBA00004141"/>
    </source>
</evidence>
<evidence type="ECO:0000256" key="5">
    <source>
        <dbReference type="ARBA" id="ARBA00023136"/>
    </source>
</evidence>